<dbReference type="NCBIfam" id="TIGR01063">
    <property type="entry name" value="gyrA"/>
    <property type="match status" value="1"/>
</dbReference>
<reference evidence="15" key="1">
    <citation type="submission" date="2009-12" db="EMBL/GenBank/DDBJ databases">
        <title>Complete sequence of Treponema azotonutricium strain ZAS-9.</title>
        <authorList>
            <person name="Tetu S.G."/>
            <person name="Matson E."/>
            <person name="Ren Q."/>
            <person name="Seshadri R."/>
            <person name="Elbourne L."/>
            <person name="Hassan K.A."/>
            <person name="Durkin A."/>
            <person name="Radune D."/>
            <person name="Mohamoud Y."/>
            <person name="Shay R."/>
            <person name="Jin S."/>
            <person name="Zhang X."/>
            <person name="Lucey K."/>
            <person name="Ballor N.R."/>
            <person name="Ottesen E."/>
            <person name="Rosenthal R."/>
            <person name="Allen A."/>
            <person name="Leadbetter J.R."/>
            <person name="Paulsen I.T."/>
        </authorList>
    </citation>
    <scope>NUCLEOTIDE SEQUENCE [LARGE SCALE GENOMIC DNA]</scope>
    <source>
        <strain evidence="15">ATCC BAA-888 / DSM 13862 / ZAS-9</strain>
    </source>
</reference>
<dbReference type="SMART" id="SM00434">
    <property type="entry name" value="TOP4c"/>
    <property type="match status" value="1"/>
</dbReference>
<evidence type="ECO:0000256" key="1">
    <source>
        <dbReference type="ARBA" id="ARBA00000185"/>
    </source>
</evidence>
<comment type="catalytic activity">
    <reaction evidence="1 9 10">
        <text>ATP-dependent breakage, passage and rejoining of double-stranded DNA.</text>
        <dbReference type="EC" id="5.6.2.2"/>
    </reaction>
</comment>
<comment type="subunit">
    <text evidence="9">Heterotetramer, composed of two GyrA and two GyrB chains. In the heterotetramer, GyrA contains the active site tyrosine that forms a transient covalent intermediate with DNA, while GyrB binds cofactors and catalyzes ATP hydrolysis.</text>
</comment>
<protein>
    <recommendedName>
        <fullName evidence="9">DNA gyrase subunit A</fullName>
        <ecNumber evidence="9">5.6.2.2</ecNumber>
    </recommendedName>
</protein>
<dbReference type="FunFam" id="3.90.199.10:FF:000001">
    <property type="entry name" value="DNA gyrase subunit A"/>
    <property type="match status" value="1"/>
</dbReference>
<dbReference type="InterPro" id="IPR002205">
    <property type="entry name" value="Topo_IIA_dom_A"/>
</dbReference>
<evidence type="ECO:0000256" key="2">
    <source>
        <dbReference type="ARBA" id="ARBA00008263"/>
    </source>
</evidence>
<dbReference type="Gene3D" id="3.30.1360.40">
    <property type="match status" value="1"/>
</dbReference>
<dbReference type="InterPro" id="IPR005743">
    <property type="entry name" value="GyrA"/>
</dbReference>
<comment type="function">
    <text evidence="9">A type II topoisomerase that negatively supercoils closed circular double-stranded (ds) DNA in an ATP-dependent manner to modulate DNA topology and maintain chromosomes in an underwound state. Negative supercoiling favors strand separation, and DNA replication, transcription, recombination and repair, all of which involve strand separation. Also able to catalyze the interconversion of other topological isomers of dsDNA rings, including catenanes and knotted rings. Type II topoisomerases break and join 2 DNA strands simultaneously in an ATP-dependent manner.</text>
</comment>
<dbReference type="Gene3D" id="2.120.10.90">
    <property type="entry name" value="DNA gyrase/topoisomerase IV, subunit A, C-terminal"/>
    <property type="match status" value="1"/>
</dbReference>
<name>F5YGG7_LEAAZ</name>
<feature type="active site" description="O-(5'-phospho-DNA)-tyrosine intermediate" evidence="9 10">
    <location>
        <position position="128"/>
    </location>
</feature>
<evidence type="ECO:0000256" key="9">
    <source>
        <dbReference type="HAMAP-Rule" id="MF_01897"/>
    </source>
</evidence>
<dbReference type="FunCoup" id="F5YGG7">
    <property type="interactions" value="405"/>
</dbReference>
<keyword evidence="6 9" id="KW-0238">DNA-binding</keyword>
<keyword evidence="4 9" id="KW-0067">ATP-binding</keyword>
<dbReference type="GO" id="GO:0034335">
    <property type="term" value="F:DNA negative supercoiling activity"/>
    <property type="evidence" value="ECO:0007669"/>
    <property type="project" value="UniProtKB-ARBA"/>
</dbReference>
<dbReference type="PANTHER" id="PTHR43493:SF5">
    <property type="entry name" value="DNA GYRASE SUBUNIT A, CHLOROPLASTIC_MITOCHONDRIAL"/>
    <property type="match status" value="1"/>
</dbReference>
<dbReference type="RefSeq" id="WP_015713162.1">
    <property type="nucleotide sequence ID" value="NC_015577.1"/>
</dbReference>
<dbReference type="FunFam" id="3.30.1360.40:FF:000002">
    <property type="entry name" value="DNA gyrase subunit A"/>
    <property type="match status" value="1"/>
</dbReference>
<dbReference type="AlphaFoldDB" id="F5YGG7"/>
<dbReference type="FunFam" id="1.10.268.10:FF:000001">
    <property type="entry name" value="DNA gyrase subunit A"/>
    <property type="match status" value="1"/>
</dbReference>
<dbReference type="CDD" id="cd00187">
    <property type="entry name" value="TOP4c"/>
    <property type="match status" value="1"/>
</dbReference>
<dbReference type="SUPFAM" id="SSF56719">
    <property type="entry name" value="Type II DNA topoisomerase"/>
    <property type="match status" value="1"/>
</dbReference>
<comment type="subcellular location">
    <subcellularLocation>
        <location evidence="9">Cytoplasm</location>
    </subcellularLocation>
</comment>
<dbReference type="NCBIfam" id="NF004044">
    <property type="entry name" value="PRK05561.1"/>
    <property type="match status" value="1"/>
</dbReference>
<dbReference type="InterPro" id="IPR006691">
    <property type="entry name" value="GyrA/parC_rep"/>
</dbReference>
<dbReference type="Pfam" id="PF00521">
    <property type="entry name" value="DNA_topoisoIV"/>
    <property type="match status" value="1"/>
</dbReference>
<dbReference type="KEGG" id="taz:TREAZ_2351"/>
<keyword evidence="11" id="KW-0175">Coiled coil</keyword>
<evidence type="ECO:0000256" key="10">
    <source>
        <dbReference type="PROSITE-ProRule" id="PRU01384"/>
    </source>
</evidence>
<organism evidence="14 15">
    <name type="scientific">Leadbettera azotonutricia (strain ATCC BAA-888 / DSM 13862 / ZAS-9)</name>
    <name type="common">Treponema azotonutricium</name>
    <dbReference type="NCBI Taxonomy" id="545695"/>
    <lineage>
        <taxon>Bacteria</taxon>
        <taxon>Pseudomonadati</taxon>
        <taxon>Spirochaetota</taxon>
        <taxon>Spirochaetia</taxon>
        <taxon>Spirochaetales</taxon>
        <taxon>Breznakiellaceae</taxon>
        <taxon>Leadbettera</taxon>
    </lineage>
</organism>
<evidence type="ECO:0000256" key="5">
    <source>
        <dbReference type="ARBA" id="ARBA00023029"/>
    </source>
</evidence>
<keyword evidence="5 9" id="KW-0799">Topoisomerase</keyword>
<evidence type="ECO:0000256" key="12">
    <source>
        <dbReference type="SAM" id="MobiDB-lite"/>
    </source>
</evidence>
<dbReference type="GO" id="GO:0005694">
    <property type="term" value="C:chromosome"/>
    <property type="evidence" value="ECO:0007669"/>
    <property type="project" value="InterPro"/>
</dbReference>
<dbReference type="OrthoDB" id="9806486at2"/>
<dbReference type="InterPro" id="IPR035516">
    <property type="entry name" value="Gyrase/topoIV_suA_C"/>
</dbReference>
<dbReference type="GO" id="GO:0003677">
    <property type="term" value="F:DNA binding"/>
    <property type="evidence" value="ECO:0007669"/>
    <property type="project" value="UniProtKB-UniRule"/>
</dbReference>
<gene>
    <name evidence="14" type="primary">gyrA_2</name>
    <name evidence="9" type="synonym">gyrA</name>
    <name evidence="14" type="ordered locus">TREAZ_2351</name>
</gene>
<comment type="miscellaneous">
    <text evidence="9">Few gyrases are as efficient as E.coli at forming negative supercoils. Not all organisms have 2 type II topoisomerases; in organisms with a single type II topoisomerase this enzyme also has to decatenate newly replicated chromosomes.</text>
</comment>
<dbReference type="Gene3D" id="1.10.268.10">
    <property type="entry name" value="Topoisomerase, domain 3"/>
    <property type="match status" value="1"/>
</dbReference>
<evidence type="ECO:0000256" key="6">
    <source>
        <dbReference type="ARBA" id="ARBA00023125"/>
    </source>
</evidence>
<evidence type="ECO:0000313" key="15">
    <source>
        <dbReference type="Proteomes" id="UP000009222"/>
    </source>
</evidence>
<dbReference type="EMBL" id="CP001841">
    <property type="protein sequence ID" value="AEF83346.1"/>
    <property type="molecule type" value="Genomic_DNA"/>
</dbReference>
<dbReference type="InterPro" id="IPR013757">
    <property type="entry name" value="Topo_IIA_A_a_sf"/>
</dbReference>
<dbReference type="InterPro" id="IPR013758">
    <property type="entry name" value="Topo_IIA_A/C_ab"/>
</dbReference>
<dbReference type="InterPro" id="IPR050220">
    <property type="entry name" value="Type_II_DNA_Topoisomerases"/>
</dbReference>
<feature type="domain" description="Topo IIA-type catalytic" evidence="13">
    <location>
        <begin position="40"/>
        <end position="506"/>
    </location>
</feature>
<reference evidence="14 15" key="2">
    <citation type="journal article" date="2011" name="ISME J.">
        <title>RNA-seq reveals cooperative metabolic interactions between two termite-gut spirochete species in co-culture.</title>
        <authorList>
            <person name="Rosenthal A.Z."/>
            <person name="Matson E.G."/>
            <person name="Eldar A."/>
            <person name="Leadbetter J.R."/>
        </authorList>
    </citation>
    <scope>NUCLEOTIDE SEQUENCE [LARGE SCALE GENOMIC DNA]</scope>
    <source>
        <strain evidence="15">ATCC BAA-888 / DSM 13862 / ZAS-9</strain>
    </source>
</reference>
<dbReference type="HAMAP" id="MF_01897">
    <property type="entry name" value="GyrA"/>
    <property type="match status" value="1"/>
</dbReference>
<dbReference type="eggNOG" id="COG0188">
    <property type="taxonomic scope" value="Bacteria"/>
</dbReference>
<keyword evidence="15" id="KW-1185">Reference proteome</keyword>
<evidence type="ECO:0000256" key="4">
    <source>
        <dbReference type="ARBA" id="ARBA00022840"/>
    </source>
</evidence>
<feature type="short sequence motif" description="GyrA-box" evidence="9">
    <location>
        <begin position="533"/>
        <end position="539"/>
    </location>
</feature>
<accession>F5YGG7</accession>
<evidence type="ECO:0000313" key="14">
    <source>
        <dbReference type="EMBL" id="AEF83346.1"/>
    </source>
</evidence>
<dbReference type="PROSITE" id="PS52040">
    <property type="entry name" value="TOPO_IIA"/>
    <property type="match status" value="1"/>
</dbReference>
<dbReference type="InterPro" id="IPR013760">
    <property type="entry name" value="Topo_IIA-like_dom_sf"/>
</dbReference>
<dbReference type="InParanoid" id="F5YGG7"/>
<dbReference type="HOGENOM" id="CLU_002977_6_1_12"/>
<dbReference type="GO" id="GO:0005737">
    <property type="term" value="C:cytoplasm"/>
    <property type="evidence" value="ECO:0007669"/>
    <property type="project" value="UniProtKB-SubCell"/>
</dbReference>
<dbReference type="GO" id="GO:0006261">
    <property type="term" value="P:DNA-templated DNA replication"/>
    <property type="evidence" value="ECO:0007669"/>
    <property type="project" value="UniProtKB-UniRule"/>
</dbReference>
<evidence type="ECO:0000259" key="13">
    <source>
        <dbReference type="PROSITE" id="PS52040"/>
    </source>
</evidence>
<dbReference type="PANTHER" id="PTHR43493">
    <property type="entry name" value="DNA GYRASE/TOPOISOMERASE SUBUNIT A"/>
    <property type="match status" value="1"/>
</dbReference>
<dbReference type="STRING" id="545695.TREAZ_2351"/>
<keyword evidence="7 9" id="KW-0413">Isomerase</keyword>
<dbReference type="SUPFAM" id="SSF101904">
    <property type="entry name" value="GyrA/ParC C-terminal domain-like"/>
    <property type="match status" value="1"/>
</dbReference>
<dbReference type="Gene3D" id="3.90.199.10">
    <property type="entry name" value="Topoisomerase II, domain 5"/>
    <property type="match status" value="1"/>
</dbReference>
<dbReference type="NCBIfam" id="NF004043">
    <property type="entry name" value="PRK05560.1"/>
    <property type="match status" value="1"/>
</dbReference>
<proteinExistence type="inferred from homology"/>
<evidence type="ECO:0000256" key="7">
    <source>
        <dbReference type="ARBA" id="ARBA00023235"/>
    </source>
</evidence>
<dbReference type="FunFam" id="2.120.10.90:FF:000005">
    <property type="entry name" value="DNA topoisomerase 4 subunit A"/>
    <property type="match status" value="1"/>
</dbReference>
<feature type="coiled-coil region" evidence="11">
    <location>
        <begin position="436"/>
        <end position="463"/>
    </location>
</feature>
<keyword evidence="3 9" id="KW-0547">Nucleotide-binding</keyword>
<evidence type="ECO:0000256" key="3">
    <source>
        <dbReference type="ARBA" id="ARBA00022741"/>
    </source>
</evidence>
<feature type="compositionally biased region" description="Polar residues" evidence="12">
    <location>
        <begin position="836"/>
        <end position="845"/>
    </location>
</feature>
<dbReference type="EC" id="5.6.2.2" evidence="9"/>
<dbReference type="GO" id="GO:0005524">
    <property type="term" value="F:ATP binding"/>
    <property type="evidence" value="ECO:0007669"/>
    <property type="project" value="UniProtKB-UniRule"/>
</dbReference>
<comment type="similarity">
    <text evidence="2 9">Belongs to the type II topoisomerase GyrA/ParC subunit family.</text>
</comment>
<sequence length="845" mass="93345">MAETSDIPVPTGKIIPVAIEDEVKTDYLNYAMSVIVSRALPDVRDGLKPVHRRLLFSMGELGLHPNATTKKCARIVGDTMGKYHPHGDLSLYDALVRMAQDFSLRYPLVQGQGNFGSLDDDPPAAMRYTEAKLSKIGDEMLQDLNKETVDFTPNFSEEELEPTVLPAAVPNLLINGSSGIAVGMATNMAPHNLVEVCEAVCAFIDNPDVTIEDLMKFIDGPDFPTGGIIFGRRGIREAYKTGRGKILVRGRFIIETTKSGKEQIVFNEIPYGVNKKLLIERIGVMVRDKEIDGVSYVNDESSDREGIRVVIELKKGAIIKVVLNRLFANTQLQATFGIINLALVNGRPRTLNLKELVSYFVDHRVEVVTRRTQYDLRKAEERAHILEGLVIALANIDEVVAIIKASRDVAAAKAKLQERFLLSEPQTKAIVEMQLGRLTSLEVEKLQAELAELQIQIAYYKDLLADPVKLRNVIKDETKSISSRYGDKRRTEIVNGEVENINIEDLIKKEEMMITISNLGYVKRVPVSAYKNQGRGGKGMQAAKLTEDDFVEQIFVASTHEYIMFITNEGKAYWMKVHELPEGTRTSKGAHIKSLLTVSPNEDITAIVSFKDFSDDQYILMGTARGVVKKVKTSEFSNAKTRGIIAIKLDEGDELVSALLTGGKDEVVLISRRGQALRTHEDAVRPMGRAGHGVTGMKLASGDELTGLLKVSEDEKMLILSEYGFGKRVDFSEFSSHGRGTGGQKIYTVGEKTGEIVGCVGVRDKEEIMCITSQGKSIKLKVASIRVMGRSAQGVKILSIDKPDFVSGLDRIVQEEEAPHAQDEGQLEFPLEENDSSAVSSEPEE</sequence>
<dbReference type="Proteomes" id="UP000009222">
    <property type="component" value="Chromosome"/>
</dbReference>
<evidence type="ECO:0000256" key="11">
    <source>
        <dbReference type="SAM" id="Coils"/>
    </source>
</evidence>
<feature type="region of interest" description="Disordered" evidence="12">
    <location>
        <begin position="816"/>
        <end position="845"/>
    </location>
</feature>
<dbReference type="GO" id="GO:0009330">
    <property type="term" value="C:DNA topoisomerase type II (double strand cut, ATP-hydrolyzing) complex"/>
    <property type="evidence" value="ECO:0007669"/>
    <property type="project" value="TreeGrafter"/>
</dbReference>
<dbReference type="GO" id="GO:0006265">
    <property type="term" value="P:DNA topological change"/>
    <property type="evidence" value="ECO:0007669"/>
    <property type="project" value="UniProtKB-UniRule"/>
</dbReference>
<dbReference type="Pfam" id="PF03989">
    <property type="entry name" value="DNA_gyraseA_C"/>
    <property type="match status" value="6"/>
</dbReference>
<keyword evidence="9" id="KW-0963">Cytoplasm</keyword>
<evidence type="ECO:0000256" key="8">
    <source>
        <dbReference type="ARBA" id="ARBA00063644"/>
    </source>
</evidence>
<comment type="subunit">
    <text evidence="8">Heterotetramer composed of ParC and ParE.</text>
</comment>